<comment type="cofactor">
    <cofactor evidence="7">
        <name>Zn(2+)</name>
        <dbReference type="ChEBI" id="CHEBI:29105"/>
    </cofactor>
    <cofactor evidence="7">
        <name>Fe(3+)</name>
        <dbReference type="ChEBI" id="CHEBI:29034"/>
    </cofactor>
    <text evidence="7">Binds 1 zinc or iron ion per subunit.</text>
</comment>
<dbReference type="SUPFAM" id="SSF51556">
    <property type="entry name" value="Metallo-dependent hydrolases"/>
    <property type="match status" value="1"/>
</dbReference>
<organism evidence="9 10">
    <name type="scientific">Parashewanella curva</name>
    <dbReference type="NCBI Taxonomy" id="2338552"/>
    <lineage>
        <taxon>Bacteria</taxon>
        <taxon>Pseudomonadati</taxon>
        <taxon>Pseudomonadota</taxon>
        <taxon>Gammaproteobacteria</taxon>
        <taxon>Alteromonadales</taxon>
        <taxon>Shewanellaceae</taxon>
        <taxon>Parashewanella</taxon>
    </lineage>
</organism>
<dbReference type="OrthoDB" id="9776455at2"/>
<dbReference type="GO" id="GO:0019556">
    <property type="term" value="P:L-histidine catabolic process to glutamate and formamide"/>
    <property type="evidence" value="ECO:0007669"/>
    <property type="project" value="UniProtKB-UniRule"/>
</dbReference>
<dbReference type="Pfam" id="PF01979">
    <property type="entry name" value="Amidohydro_1"/>
    <property type="match status" value="1"/>
</dbReference>
<feature type="binding site" evidence="7">
    <location>
        <position position="74"/>
    </location>
    <ligand>
        <name>Zn(2+)</name>
        <dbReference type="ChEBI" id="CHEBI:29105"/>
    </ligand>
</feature>
<comment type="similarity">
    <text evidence="7">Belongs to the metallo-dependent hydrolases superfamily. HutI family.</text>
</comment>
<dbReference type="FunFam" id="3.20.20.140:FF:000007">
    <property type="entry name" value="Imidazolonepropionase"/>
    <property type="match status" value="1"/>
</dbReference>
<feature type="binding site" evidence="7">
    <location>
        <position position="247"/>
    </location>
    <ligand>
        <name>Fe(3+)</name>
        <dbReference type="ChEBI" id="CHEBI:29034"/>
    </ligand>
</feature>
<dbReference type="PANTHER" id="PTHR42752:SF1">
    <property type="entry name" value="IMIDAZOLONEPROPIONASE-RELATED"/>
    <property type="match status" value="1"/>
</dbReference>
<feature type="binding site" evidence="7">
    <location>
        <position position="247"/>
    </location>
    <ligand>
        <name>Zn(2+)</name>
        <dbReference type="ChEBI" id="CHEBI:29105"/>
    </ligand>
</feature>
<feature type="binding site" evidence="7">
    <location>
        <position position="146"/>
    </location>
    <ligand>
        <name>N-formimidoyl-L-glutamate</name>
        <dbReference type="ChEBI" id="CHEBI:58928"/>
    </ligand>
</feature>
<dbReference type="Gene3D" id="3.20.20.140">
    <property type="entry name" value="Metal-dependent hydrolases"/>
    <property type="match status" value="1"/>
</dbReference>
<proteinExistence type="inferred from homology"/>
<dbReference type="GO" id="GO:0008270">
    <property type="term" value="F:zinc ion binding"/>
    <property type="evidence" value="ECO:0007669"/>
    <property type="project" value="UniProtKB-UniRule"/>
</dbReference>
<gene>
    <name evidence="7" type="primary">hutI</name>
    <name evidence="9" type="ORF">D5018_18125</name>
</gene>
<dbReference type="InterPro" id="IPR032466">
    <property type="entry name" value="Metal_Hydrolase"/>
</dbReference>
<keyword evidence="4 7" id="KW-0369">Histidine metabolism</keyword>
<keyword evidence="2 7" id="KW-0479">Metal-binding</keyword>
<name>A0A3L8PV31_9GAMM</name>
<feature type="binding site" evidence="7">
    <location>
        <position position="250"/>
    </location>
    <ligand>
        <name>4-imidazolone-5-propanoate</name>
        <dbReference type="ChEBI" id="CHEBI:77893"/>
    </ligand>
</feature>
<feature type="binding site" evidence="7">
    <location>
        <position position="146"/>
    </location>
    <ligand>
        <name>4-imidazolone-5-propanoate</name>
        <dbReference type="ChEBI" id="CHEBI:77893"/>
    </ligand>
</feature>
<evidence type="ECO:0000256" key="3">
    <source>
        <dbReference type="ARBA" id="ARBA00022801"/>
    </source>
</evidence>
<feature type="binding site" evidence="7">
    <location>
        <position position="74"/>
    </location>
    <ligand>
        <name>Fe(3+)</name>
        <dbReference type="ChEBI" id="CHEBI:29034"/>
    </ligand>
</feature>
<evidence type="ECO:0000256" key="6">
    <source>
        <dbReference type="ARBA" id="ARBA00023004"/>
    </source>
</evidence>
<dbReference type="EMBL" id="QZEI01000083">
    <property type="protein sequence ID" value="RLV58278.1"/>
    <property type="molecule type" value="Genomic_DNA"/>
</dbReference>
<comment type="function">
    <text evidence="7">Catalyzes the hydrolytic cleavage of the carbon-nitrogen bond in imidazolone-5-propanoate to yield N-formimidoyl-L-glutamate. It is the third step in the universal histidine degradation pathway.</text>
</comment>
<evidence type="ECO:0000256" key="5">
    <source>
        <dbReference type="ARBA" id="ARBA00022833"/>
    </source>
</evidence>
<comment type="caution">
    <text evidence="9">The sequence shown here is derived from an EMBL/GenBank/DDBJ whole genome shotgun (WGS) entry which is preliminary data.</text>
</comment>
<feature type="binding site" evidence="7">
    <location>
        <position position="322"/>
    </location>
    <ligand>
        <name>Zn(2+)</name>
        <dbReference type="ChEBI" id="CHEBI:29105"/>
    </ligand>
</feature>
<dbReference type="HAMAP" id="MF_00372">
    <property type="entry name" value="HutI"/>
    <property type="match status" value="1"/>
</dbReference>
<evidence type="ECO:0000256" key="7">
    <source>
        <dbReference type="HAMAP-Rule" id="MF_00372"/>
    </source>
</evidence>
<feature type="domain" description="Amidohydrolase-related" evidence="8">
    <location>
        <begin position="65"/>
        <end position="406"/>
    </location>
</feature>
<dbReference type="GO" id="GO:0005506">
    <property type="term" value="F:iron ion binding"/>
    <property type="evidence" value="ECO:0007669"/>
    <property type="project" value="UniProtKB-UniRule"/>
</dbReference>
<sequence length="414" mass="45162">MPQWDQLWIDVNIATMNADNEQPYGAIHQAAIAVKDGKIAWVGKQDELPEFDALDTPIYKGHGKWITPSLIDAHTHLVFAGSRANEFEQRLNGVSYEEIARQGGGIISTVNATRQASEAELFELGRKRLNALAKEGVTTVEIKSGYGLDLDTETKMLKVARELGKHHHVDVQTTFLGAHAIPPEYKNKENGADEYVDYIINDMLPQVAKQELADAVDVFCESIAFNLEQTEKVLTAAKQHGLKIKLHSEQLTNQGGSELAAKLGALSVDHIEYLDESGVKAIAESGTCATVLPGAFYFLRETQLPPIELLRKHNVPMVVASDFNPGSSPLCSTLLMLNMACTLFKLTPEEALKGTTTNAAKALGIDDKVGSIEVGKQADFCLWDIQSPAELSYSYGVNPCLQVVKAGQLISMNS</sequence>
<dbReference type="CDD" id="cd01296">
    <property type="entry name" value="Imidazolone-5PH"/>
    <property type="match status" value="1"/>
</dbReference>
<keyword evidence="5 7" id="KW-0862">Zinc</keyword>
<dbReference type="InterPro" id="IPR005920">
    <property type="entry name" value="HutI"/>
</dbReference>
<feature type="binding site" evidence="7">
    <location>
        <position position="327"/>
    </location>
    <ligand>
        <name>4-imidazolone-5-propanoate</name>
        <dbReference type="ChEBI" id="CHEBI:77893"/>
    </ligand>
</feature>
<protein>
    <recommendedName>
        <fullName evidence="1 7">Imidazolonepropionase</fullName>
        <ecNumber evidence="1 7">3.5.2.7</ecNumber>
    </recommendedName>
    <alternativeName>
        <fullName evidence="7">Imidazolone-5-propionate hydrolase</fullName>
    </alternativeName>
</protein>
<dbReference type="Proteomes" id="UP000281474">
    <property type="component" value="Unassembled WGS sequence"/>
</dbReference>
<dbReference type="GO" id="GO:0005737">
    <property type="term" value="C:cytoplasm"/>
    <property type="evidence" value="ECO:0007669"/>
    <property type="project" value="UniProtKB-SubCell"/>
</dbReference>
<comment type="pathway">
    <text evidence="7">Amino-acid degradation; L-histidine degradation into L-glutamate; N-formimidoyl-L-glutamate from L-histidine: step 3/3.</text>
</comment>
<reference evidence="9 10" key="1">
    <citation type="submission" date="2018-09" db="EMBL/GenBank/DDBJ databases">
        <title>Phylogeny of the Shewanellaceae, and recommendation for two new genera, Pseudoshewanella and Parashewanella.</title>
        <authorList>
            <person name="Wang G."/>
        </authorList>
    </citation>
    <scope>NUCLEOTIDE SEQUENCE [LARGE SCALE GENOMIC DNA]</scope>
    <source>
        <strain evidence="9 10">C51</strain>
    </source>
</reference>
<evidence type="ECO:0000259" key="8">
    <source>
        <dbReference type="Pfam" id="PF01979"/>
    </source>
</evidence>
<dbReference type="NCBIfam" id="TIGR01224">
    <property type="entry name" value="hutI"/>
    <property type="match status" value="1"/>
</dbReference>
<evidence type="ECO:0000313" key="9">
    <source>
        <dbReference type="EMBL" id="RLV58278.1"/>
    </source>
</evidence>
<dbReference type="SUPFAM" id="SSF51338">
    <property type="entry name" value="Composite domain of metallo-dependent hydrolases"/>
    <property type="match status" value="1"/>
</dbReference>
<dbReference type="GO" id="GO:0050480">
    <property type="term" value="F:imidazolonepropionase activity"/>
    <property type="evidence" value="ECO:0007669"/>
    <property type="project" value="UniProtKB-UniRule"/>
</dbReference>
<evidence type="ECO:0000256" key="2">
    <source>
        <dbReference type="ARBA" id="ARBA00022723"/>
    </source>
</evidence>
<keyword evidence="6 7" id="KW-0408">Iron</keyword>
<keyword evidence="10" id="KW-1185">Reference proteome</keyword>
<comment type="catalytic activity">
    <reaction evidence="7">
        <text>4-imidazolone-5-propanoate + H2O = N-formimidoyl-L-glutamate</text>
        <dbReference type="Rhea" id="RHEA:23660"/>
        <dbReference type="ChEBI" id="CHEBI:15377"/>
        <dbReference type="ChEBI" id="CHEBI:58928"/>
        <dbReference type="ChEBI" id="CHEBI:77893"/>
        <dbReference type="EC" id="3.5.2.7"/>
    </reaction>
</comment>
<keyword evidence="3 7" id="KW-0378">Hydrolase</keyword>
<dbReference type="GO" id="GO:0019557">
    <property type="term" value="P:L-histidine catabolic process to glutamate and formate"/>
    <property type="evidence" value="ECO:0007669"/>
    <property type="project" value="UniProtKB-UniPathway"/>
</dbReference>
<dbReference type="Gene3D" id="2.30.40.10">
    <property type="entry name" value="Urease, subunit C, domain 1"/>
    <property type="match status" value="1"/>
</dbReference>
<accession>A0A3L8PV31</accession>
<feature type="binding site" evidence="7">
    <location>
        <position position="76"/>
    </location>
    <ligand>
        <name>Fe(3+)</name>
        <dbReference type="ChEBI" id="CHEBI:29034"/>
    </ligand>
</feature>
<feature type="binding site" evidence="7">
    <location>
        <position position="179"/>
    </location>
    <ligand>
        <name>4-imidazolone-5-propanoate</name>
        <dbReference type="ChEBI" id="CHEBI:77893"/>
    </ligand>
</feature>
<feature type="binding site" evidence="7">
    <location>
        <position position="324"/>
    </location>
    <ligand>
        <name>N-formimidoyl-L-glutamate</name>
        <dbReference type="ChEBI" id="CHEBI:58928"/>
    </ligand>
</feature>
<keyword evidence="7" id="KW-0963">Cytoplasm</keyword>
<feature type="binding site" evidence="7">
    <location>
        <position position="322"/>
    </location>
    <ligand>
        <name>Fe(3+)</name>
        <dbReference type="ChEBI" id="CHEBI:29034"/>
    </ligand>
</feature>
<dbReference type="InterPro" id="IPR006680">
    <property type="entry name" value="Amidohydro-rel"/>
</dbReference>
<comment type="subcellular location">
    <subcellularLocation>
        <location evidence="7">Cytoplasm</location>
    </subcellularLocation>
</comment>
<dbReference type="UniPathway" id="UPA00379">
    <property type="reaction ID" value="UER00551"/>
</dbReference>
<dbReference type="RefSeq" id="WP_121840402.1">
    <property type="nucleotide sequence ID" value="NZ_ML014832.1"/>
</dbReference>
<feature type="binding site" evidence="7">
    <location>
        <position position="76"/>
    </location>
    <ligand>
        <name>Zn(2+)</name>
        <dbReference type="ChEBI" id="CHEBI:29105"/>
    </ligand>
</feature>
<dbReference type="PANTHER" id="PTHR42752">
    <property type="entry name" value="IMIDAZOLONEPROPIONASE"/>
    <property type="match status" value="1"/>
</dbReference>
<evidence type="ECO:0000256" key="1">
    <source>
        <dbReference type="ARBA" id="ARBA00012864"/>
    </source>
</evidence>
<feature type="binding site" evidence="7">
    <location>
        <position position="326"/>
    </location>
    <ligand>
        <name>N-formimidoyl-L-glutamate</name>
        <dbReference type="ChEBI" id="CHEBI:58928"/>
    </ligand>
</feature>
<dbReference type="EC" id="3.5.2.7" evidence="1 7"/>
<evidence type="ECO:0000313" key="10">
    <source>
        <dbReference type="Proteomes" id="UP000281474"/>
    </source>
</evidence>
<evidence type="ECO:0000256" key="4">
    <source>
        <dbReference type="ARBA" id="ARBA00022808"/>
    </source>
</evidence>
<dbReference type="InterPro" id="IPR011059">
    <property type="entry name" value="Metal-dep_hydrolase_composite"/>
</dbReference>
<feature type="binding site" evidence="7">
    <location>
        <position position="83"/>
    </location>
    <ligand>
        <name>4-imidazolone-5-propanoate</name>
        <dbReference type="ChEBI" id="CHEBI:77893"/>
    </ligand>
</feature>
<dbReference type="AlphaFoldDB" id="A0A3L8PV31"/>